<sequence>MSLPGAAPAAGPAGSSAAPPPGSAARLAQHRRERTPDGVEFAFLPADSGRAGPGGSAEPAGPAPLVFLAAGTIADAFDPYFAQAAAWLVAEGIACAAIDLPLHGANAVPGQPSELAGWAAAAQAGRDVADEYLPRARSVLDTLIERGDADPVRIAVIGTSRAGYLGLRQLADDARIRCGVGYAPVTNLRALSEYRAVDPDGSNPLIDAAGLPAFADRLADRPVLLLIGDHDERVSTDDTIALARRISGFAHGAGRDSLVDLQVFGGAASHTTPPGAAAQSAQWLRAKLFG</sequence>
<feature type="domain" description="Peptidase S9 prolyl oligopeptidase catalytic" evidence="3">
    <location>
        <begin position="139"/>
        <end position="266"/>
    </location>
</feature>
<dbReference type="RefSeq" id="WP_171199393.1">
    <property type="nucleotide sequence ID" value="NZ_JABEND010000003.1"/>
</dbReference>
<reference evidence="4 5" key="1">
    <citation type="submission" date="2020-05" db="EMBL/GenBank/DDBJ databases">
        <title>Nakamurella sp. DB0629 isolated from air conditioner.</title>
        <authorList>
            <person name="Kim D.H."/>
            <person name="Kim D.-U."/>
        </authorList>
    </citation>
    <scope>NUCLEOTIDE SEQUENCE [LARGE SCALE GENOMIC DNA]</scope>
    <source>
        <strain evidence="4 5">DB0629</strain>
    </source>
</reference>
<evidence type="ECO:0000256" key="1">
    <source>
        <dbReference type="ARBA" id="ARBA00008645"/>
    </source>
</evidence>
<dbReference type="GO" id="GO:0006508">
    <property type="term" value="P:proteolysis"/>
    <property type="evidence" value="ECO:0007669"/>
    <property type="project" value="InterPro"/>
</dbReference>
<dbReference type="Proteomes" id="UP000562984">
    <property type="component" value="Unassembled WGS sequence"/>
</dbReference>
<dbReference type="SUPFAM" id="SSF53474">
    <property type="entry name" value="alpha/beta-Hydrolases"/>
    <property type="match status" value="1"/>
</dbReference>
<feature type="compositionally biased region" description="Low complexity" evidence="2">
    <location>
        <begin position="1"/>
        <end position="17"/>
    </location>
</feature>
<feature type="region of interest" description="Disordered" evidence="2">
    <location>
        <begin position="1"/>
        <end position="34"/>
    </location>
</feature>
<evidence type="ECO:0000313" key="4">
    <source>
        <dbReference type="EMBL" id="NNG35755.1"/>
    </source>
</evidence>
<gene>
    <name evidence="4" type="ORF">HKD39_08530</name>
</gene>
<comment type="similarity">
    <text evidence="1">Belongs to the AB hydrolase superfamily.</text>
</comment>
<dbReference type="Gene3D" id="3.40.50.1820">
    <property type="entry name" value="alpha/beta hydrolase"/>
    <property type="match status" value="1"/>
</dbReference>
<evidence type="ECO:0000259" key="3">
    <source>
        <dbReference type="Pfam" id="PF00326"/>
    </source>
</evidence>
<comment type="caution">
    <text evidence="4">The sequence shown here is derived from an EMBL/GenBank/DDBJ whole genome shotgun (WGS) entry which is preliminary data.</text>
</comment>
<dbReference type="GO" id="GO:0008236">
    <property type="term" value="F:serine-type peptidase activity"/>
    <property type="evidence" value="ECO:0007669"/>
    <property type="project" value="InterPro"/>
</dbReference>
<dbReference type="PANTHER" id="PTHR22946:SF12">
    <property type="entry name" value="CONIDIAL PIGMENT BIOSYNTHESIS PROTEIN AYG1 (AFU_ORTHOLOGUE AFUA_2G17550)"/>
    <property type="match status" value="1"/>
</dbReference>
<proteinExistence type="inferred from homology"/>
<dbReference type="AlphaFoldDB" id="A0A849A5F3"/>
<dbReference type="InterPro" id="IPR050261">
    <property type="entry name" value="FrsA_esterase"/>
</dbReference>
<dbReference type="Pfam" id="PF00326">
    <property type="entry name" value="Peptidase_S9"/>
    <property type="match status" value="1"/>
</dbReference>
<dbReference type="PANTHER" id="PTHR22946">
    <property type="entry name" value="DIENELACTONE HYDROLASE DOMAIN-CONTAINING PROTEIN-RELATED"/>
    <property type="match status" value="1"/>
</dbReference>
<evidence type="ECO:0000256" key="2">
    <source>
        <dbReference type="SAM" id="MobiDB-lite"/>
    </source>
</evidence>
<organism evidence="4 5">
    <name type="scientific">Nakamurella aerolata</name>
    <dbReference type="NCBI Taxonomy" id="1656892"/>
    <lineage>
        <taxon>Bacteria</taxon>
        <taxon>Bacillati</taxon>
        <taxon>Actinomycetota</taxon>
        <taxon>Actinomycetes</taxon>
        <taxon>Nakamurellales</taxon>
        <taxon>Nakamurellaceae</taxon>
        <taxon>Nakamurella</taxon>
    </lineage>
</organism>
<dbReference type="InterPro" id="IPR001375">
    <property type="entry name" value="Peptidase_S9_cat"/>
</dbReference>
<evidence type="ECO:0000313" key="5">
    <source>
        <dbReference type="Proteomes" id="UP000562984"/>
    </source>
</evidence>
<dbReference type="EMBL" id="JABEND010000003">
    <property type="protein sequence ID" value="NNG35755.1"/>
    <property type="molecule type" value="Genomic_DNA"/>
</dbReference>
<protein>
    <submittedName>
        <fullName evidence="4">Prolyl oligopeptidase family serine peptidase</fullName>
    </submittedName>
</protein>
<keyword evidence="5" id="KW-1185">Reference proteome</keyword>
<dbReference type="InterPro" id="IPR029058">
    <property type="entry name" value="AB_hydrolase_fold"/>
</dbReference>
<accession>A0A849A5F3</accession>
<name>A0A849A5F3_9ACTN</name>